<gene>
    <name evidence="1" type="ORF">PVT68_17435</name>
</gene>
<name>A0ABY8NC78_9GAMM</name>
<dbReference type="RefSeq" id="WP_280320339.1">
    <property type="nucleotide sequence ID" value="NZ_CP118605.1"/>
</dbReference>
<sequence length="156" mass="17510">MQKGALHWTAYTAFRPPVLAALGSQDMRIGDQHHSLTISKNDPDDPYSGVTVKVHMDTYTDLACFQGMNSALHLCGENLLANLDGFKDFTINKVEIDLTTDSYIRLEREVLGGIQLTYRICYWTQEDMAALSGVIHVDGEYNYQLIEHLTSLVQAL</sequence>
<proteinExistence type="predicted"/>
<dbReference type="Proteomes" id="UP001236500">
    <property type="component" value="Chromosome"/>
</dbReference>
<accession>A0ABY8NC78</accession>
<evidence type="ECO:0000313" key="1">
    <source>
        <dbReference type="EMBL" id="WGL16531.1"/>
    </source>
</evidence>
<organism evidence="1 2">
    <name type="scientific">Microbulbifer bruguierae</name>
    <dbReference type="NCBI Taxonomy" id="3029061"/>
    <lineage>
        <taxon>Bacteria</taxon>
        <taxon>Pseudomonadati</taxon>
        <taxon>Pseudomonadota</taxon>
        <taxon>Gammaproteobacteria</taxon>
        <taxon>Cellvibrionales</taxon>
        <taxon>Microbulbiferaceae</taxon>
        <taxon>Microbulbifer</taxon>
    </lineage>
</organism>
<protein>
    <submittedName>
        <fullName evidence="1">Uncharacterized protein</fullName>
    </submittedName>
</protein>
<keyword evidence="2" id="KW-1185">Reference proteome</keyword>
<evidence type="ECO:0000313" key="2">
    <source>
        <dbReference type="Proteomes" id="UP001236500"/>
    </source>
</evidence>
<reference evidence="1 2" key="1">
    <citation type="submission" date="2023-02" db="EMBL/GenBank/DDBJ databases">
        <title>Description and genomic characterization of Microbulbifer bruguierae sp. nov., isolated from the sediment of mangrove plant Bruguiera sexangula.</title>
        <authorList>
            <person name="Long M."/>
        </authorList>
    </citation>
    <scope>NUCLEOTIDE SEQUENCE [LARGE SCALE GENOMIC DNA]</scope>
    <source>
        <strain evidence="1 2">H12</strain>
    </source>
</reference>
<dbReference type="EMBL" id="CP118605">
    <property type="protein sequence ID" value="WGL16531.1"/>
    <property type="molecule type" value="Genomic_DNA"/>
</dbReference>